<feature type="region of interest" description="Disordered" evidence="1">
    <location>
        <begin position="20"/>
        <end position="54"/>
    </location>
</feature>
<organism evidence="2 3">
    <name type="scientific">Petropleomorpha daqingensis</name>
    <dbReference type="NCBI Taxonomy" id="2026353"/>
    <lineage>
        <taxon>Bacteria</taxon>
        <taxon>Bacillati</taxon>
        <taxon>Actinomycetota</taxon>
        <taxon>Actinomycetes</taxon>
        <taxon>Geodermatophilales</taxon>
        <taxon>Geodermatophilaceae</taxon>
        <taxon>Petropleomorpha</taxon>
    </lineage>
</organism>
<evidence type="ECO:0000256" key="1">
    <source>
        <dbReference type="SAM" id="MobiDB-lite"/>
    </source>
</evidence>
<protein>
    <submittedName>
        <fullName evidence="2">Uncharacterized protein</fullName>
    </submittedName>
</protein>
<comment type="caution">
    <text evidence="2">The sequence shown here is derived from an EMBL/GenBank/DDBJ whole genome shotgun (WGS) entry which is preliminary data.</text>
</comment>
<name>A0A853C9Q9_9ACTN</name>
<gene>
    <name evidence="2" type="ORF">GGQ55_000187</name>
</gene>
<proteinExistence type="predicted"/>
<accession>A0A853C9Q9</accession>
<dbReference type="EMBL" id="JACBZT010000001">
    <property type="protein sequence ID" value="NYJ03909.1"/>
    <property type="molecule type" value="Genomic_DNA"/>
</dbReference>
<reference evidence="2 3" key="1">
    <citation type="submission" date="2020-07" db="EMBL/GenBank/DDBJ databases">
        <title>Sequencing the genomes of 1000 actinobacteria strains.</title>
        <authorList>
            <person name="Klenk H.-P."/>
        </authorList>
    </citation>
    <scope>NUCLEOTIDE SEQUENCE [LARGE SCALE GENOMIC DNA]</scope>
    <source>
        <strain evidence="2 3">DSM 104001</strain>
    </source>
</reference>
<dbReference type="AlphaFoldDB" id="A0A853C9Q9"/>
<dbReference type="RefSeq" id="WP_179714695.1">
    <property type="nucleotide sequence ID" value="NZ_JACBZT010000001.1"/>
</dbReference>
<evidence type="ECO:0000313" key="2">
    <source>
        <dbReference type="EMBL" id="NYJ03909.1"/>
    </source>
</evidence>
<dbReference type="Proteomes" id="UP000541969">
    <property type="component" value="Unassembled WGS sequence"/>
</dbReference>
<sequence length="54" mass="6193">MGKHLLDETAEFRMPRIARHAAEDDAELDSTQRFDPGFRSERPAPPAPWDTEAR</sequence>
<keyword evidence="3" id="KW-1185">Reference proteome</keyword>
<feature type="compositionally biased region" description="Basic and acidic residues" evidence="1">
    <location>
        <begin position="30"/>
        <end position="42"/>
    </location>
</feature>
<evidence type="ECO:0000313" key="3">
    <source>
        <dbReference type="Proteomes" id="UP000541969"/>
    </source>
</evidence>